<keyword evidence="8" id="KW-1185">Reference proteome</keyword>
<evidence type="ECO:0000256" key="3">
    <source>
        <dbReference type="ARBA" id="ARBA00022702"/>
    </source>
</evidence>
<dbReference type="SUPFAM" id="SSF49606">
    <property type="entry name" value="Neurophysin II"/>
    <property type="match status" value="1"/>
</dbReference>
<reference evidence="7 8" key="1">
    <citation type="journal article" date="2019" name="Sci. Data">
        <title>Hybrid genome assembly and annotation of Danionella translucida.</title>
        <authorList>
            <person name="Kadobianskyi M."/>
            <person name="Schulze L."/>
            <person name="Schuelke M."/>
            <person name="Judkewitz B."/>
        </authorList>
    </citation>
    <scope>NUCLEOTIDE SEQUENCE [LARGE SCALE GENOMIC DNA]</scope>
    <source>
        <strain evidence="7 8">Bolton</strain>
    </source>
</reference>
<evidence type="ECO:0000256" key="6">
    <source>
        <dbReference type="ARBA" id="ARBA00023157"/>
    </source>
</evidence>
<name>A0A553RLT8_9TELE</name>
<dbReference type="STRING" id="623744.A0A553RLT8"/>
<sequence>MREEPVLVLMLSSIKAAEHLRVCESECEHQSEMSDSLLFAFLVSVLTLSALSSACYIQNCPRGGKREQPEPIRECMSCGPGLSGRCFGPGICCSKALGCFMRSPDTLVCVQEDQRPGACEPAHTPCGERGRCAAPGLCCDAGNSHKHK</sequence>
<dbReference type="AlphaFoldDB" id="A0A553RLT8"/>
<evidence type="ECO:0000313" key="7">
    <source>
        <dbReference type="EMBL" id="TRZ03147.1"/>
    </source>
</evidence>
<dbReference type="GO" id="GO:0030141">
    <property type="term" value="C:secretory granule"/>
    <property type="evidence" value="ECO:0007669"/>
    <property type="project" value="TreeGrafter"/>
</dbReference>
<proteinExistence type="inferred from homology"/>
<dbReference type="PANTHER" id="PTHR11681:SF13">
    <property type="entry name" value="VASOPRESSIN-NEUROPHYSIN 2-COPEPTIN PRECURSOR"/>
    <property type="match status" value="1"/>
</dbReference>
<dbReference type="Pfam" id="PF00184">
    <property type="entry name" value="Hormone_5"/>
    <property type="match status" value="1"/>
</dbReference>
<comment type="similarity">
    <text evidence="1">Belongs to the vasopressin/oxytocin family.</text>
</comment>
<keyword evidence="3" id="KW-0372">Hormone</keyword>
<dbReference type="SMART" id="SM00003">
    <property type="entry name" value="NH"/>
    <property type="match status" value="1"/>
</dbReference>
<dbReference type="PROSITE" id="PS00264">
    <property type="entry name" value="NEUROHYPOPHYS_HORM"/>
    <property type="match status" value="1"/>
</dbReference>
<dbReference type="Gene3D" id="2.60.9.10">
    <property type="entry name" value="Neurohypophysial hormone domain"/>
    <property type="match status" value="1"/>
</dbReference>
<evidence type="ECO:0000256" key="1">
    <source>
        <dbReference type="ARBA" id="ARBA00007369"/>
    </source>
</evidence>
<dbReference type="PANTHER" id="PTHR11681">
    <property type="entry name" value="NEUROPHYSIN"/>
    <property type="match status" value="1"/>
</dbReference>
<dbReference type="InterPro" id="IPR036387">
    <property type="entry name" value="Neurhyp_horm_dom_sf"/>
</dbReference>
<dbReference type="EMBL" id="SRMA01015356">
    <property type="protein sequence ID" value="TRZ03147.1"/>
    <property type="molecule type" value="Genomic_DNA"/>
</dbReference>
<gene>
    <name evidence="7" type="ORF">DNTS_014540</name>
</gene>
<protein>
    <submittedName>
        <fullName evidence="7">Uncharacterized protein</fullName>
    </submittedName>
</protein>
<evidence type="ECO:0000256" key="2">
    <source>
        <dbReference type="ARBA" id="ARBA00022685"/>
    </source>
</evidence>
<dbReference type="OrthoDB" id="10056056at2759"/>
<dbReference type="GO" id="GO:0005615">
    <property type="term" value="C:extracellular space"/>
    <property type="evidence" value="ECO:0007669"/>
    <property type="project" value="TreeGrafter"/>
</dbReference>
<comment type="caution">
    <text evidence="7">The sequence shown here is derived from an EMBL/GenBank/DDBJ whole genome shotgun (WGS) entry which is preliminary data.</text>
</comment>
<evidence type="ECO:0000256" key="5">
    <source>
        <dbReference type="ARBA" id="ARBA00022815"/>
    </source>
</evidence>
<evidence type="ECO:0000256" key="4">
    <source>
        <dbReference type="ARBA" id="ARBA00022729"/>
    </source>
</evidence>
<organism evidence="7 8">
    <name type="scientific">Danionella cerebrum</name>
    <dbReference type="NCBI Taxonomy" id="2873325"/>
    <lineage>
        <taxon>Eukaryota</taxon>
        <taxon>Metazoa</taxon>
        <taxon>Chordata</taxon>
        <taxon>Craniata</taxon>
        <taxon>Vertebrata</taxon>
        <taxon>Euteleostomi</taxon>
        <taxon>Actinopterygii</taxon>
        <taxon>Neopterygii</taxon>
        <taxon>Teleostei</taxon>
        <taxon>Ostariophysi</taxon>
        <taxon>Cypriniformes</taxon>
        <taxon>Danionidae</taxon>
        <taxon>Danioninae</taxon>
        <taxon>Danionella</taxon>
    </lineage>
</organism>
<dbReference type="Proteomes" id="UP000316079">
    <property type="component" value="Unassembled WGS sequence"/>
</dbReference>
<dbReference type="Pfam" id="PF00220">
    <property type="entry name" value="Hormone_4"/>
    <property type="match status" value="1"/>
</dbReference>
<dbReference type="PRINTS" id="PR00831">
    <property type="entry name" value="NEUROPHYSIN"/>
</dbReference>
<evidence type="ECO:0000313" key="8">
    <source>
        <dbReference type="Proteomes" id="UP000316079"/>
    </source>
</evidence>
<keyword evidence="2" id="KW-0165">Cleavage on pair of basic residues</keyword>
<accession>A0A553RLT8</accession>
<dbReference type="GO" id="GO:0005185">
    <property type="term" value="F:neurohypophyseal hormone activity"/>
    <property type="evidence" value="ECO:0007669"/>
    <property type="project" value="InterPro"/>
</dbReference>
<keyword evidence="5" id="KW-0027">Amidation</keyword>
<dbReference type="InterPro" id="IPR022423">
    <property type="entry name" value="Neurohypophysial_hormone_CS"/>
</dbReference>
<keyword evidence="4" id="KW-0732">Signal</keyword>
<dbReference type="InterPro" id="IPR000981">
    <property type="entry name" value="Neurhyp_horm"/>
</dbReference>
<keyword evidence="6" id="KW-1015">Disulfide bond</keyword>